<comment type="caution">
    <text evidence="1">The sequence shown here is derived from an EMBL/GenBank/DDBJ whole genome shotgun (WGS) entry which is preliminary data.</text>
</comment>
<dbReference type="Gene3D" id="3.40.50.1240">
    <property type="entry name" value="Phosphoglycerate mutase-like"/>
    <property type="match status" value="1"/>
</dbReference>
<protein>
    <submittedName>
        <fullName evidence="1">Histidine phosphatase family protein</fullName>
    </submittedName>
</protein>
<dbReference type="EMBL" id="VFFF01000002">
    <property type="protein sequence ID" value="TNY31234.1"/>
    <property type="molecule type" value="Genomic_DNA"/>
</dbReference>
<name>A0A5C5GB82_9RHOB</name>
<dbReference type="GO" id="GO:0005737">
    <property type="term" value="C:cytoplasm"/>
    <property type="evidence" value="ECO:0007669"/>
    <property type="project" value="TreeGrafter"/>
</dbReference>
<dbReference type="InterPro" id="IPR029033">
    <property type="entry name" value="His_PPase_superfam"/>
</dbReference>
<dbReference type="OrthoDB" id="8347407at2"/>
<dbReference type="InterPro" id="IPR013078">
    <property type="entry name" value="His_Pase_superF_clade-1"/>
</dbReference>
<dbReference type="SUPFAM" id="SSF53254">
    <property type="entry name" value="Phosphoglycerate mutase-like"/>
    <property type="match status" value="1"/>
</dbReference>
<dbReference type="AlphaFoldDB" id="A0A5C5GB82"/>
<evidence type="ECO:0000313" key="2">
    <source>
        <dbReference type="Proteomes" id="UP000314011"/>
    </source>
</evidence>
<reference evidence="1 2" key="1">
    <citation type="submission" date="2019-06" db="EMBL/GenBank/DDBJ databases">
        <title>Genome of new Rhodobacteraceae sp. SM1903.</title>
        <authorList>
            <person name="Ren X."/>
        </authorList>
    </citation>
    <scope>NUCLEOTIDE SEQUENCE [LARGE SCALE GENOMIC DNA]</scope>
    <source>
        <strain evidence="1 2">SM1903</strain>
    </source>
</reference>
<keyword evidence="2" id="KW-1185">Reference proteome</keyword>
<dbReference type="SMART" id="SM00855">
    <property type="entry name" value="PGAM"/>
    <property type="match status" value="1"/>
</dbReference>
<evidence type="ECO:0000313" key="1">
    <source>
        <dbReference type="EMBL" id="TNY31234.1"/>
    </source>
</evidence>
<sequence>MKLFWVRHGPTHQKAFTGHRDVPADLSDTAKVERLSAFLPAEAVVVSSDLQRAVSTADAICAGRRRLSHRPALREFDFGVWDGLTFDEVAARDPELSRRFWEVPGDAAPPGGESWNTLLDRVTAETDRLIAEADGRDIVIVAHIGVIMMAIQRAAACAPTEAMSHEIAPLSVTETMLDAGWSLGRVNHQP</sequence>
<proteinExistence type="predicted"/>
<dbReference type="CDD" id="cd07067">
    <property type="entry name" value="HP_PGM_like"/>
    <property type="match status" value="1"/>
</dbReference>
<dbReference type="PANTHER" id="PTHR48100">
    <property type="entry name" value="BROAD-SPECIFICITY PHOSPHATASE YOR283W-RELATED"/>
    <property type="match status" value="1"/>
</dbReference>
<dbReference type="GO" id="GO:0016791">
    <property type="term" value="F:phosphatase activity"/>
    <property type="evidence" value="ECO:0007669"/>
    <property type="project" value="TreeGrafter"/>
</dbReference>
<dbReference type="InterPro" id="IPR050275">
    <property type="entry name" value="PGM_Phosphatase"/>
</dbReference>
<accession>A0A5C5GB82</accession>
<dbReference type="RefSeq" id="WP_140196049.1">
    <property type="nucleotide sequence ID" value="NZ_CP065915.1"/>
</dbReference>
<dbReference type="PANTHER" id="PTHR48100:SF1">
    <property type="entry name" value="HISTIDINE PHOSPHATASE FAMILY PROTEIN-RELATED"/>
    <property type="match status" value="1"/>
</dbReference>
<organism evidence="1 2">
    <name type="scientific">Pelagovum pacificum</name>
    <dbReference type="NCBI Taxonomy" id="2588711"/>
    <lineage>
        <taxon>Bacteria</taxon>
        <taxon>Pseudomonadati</taxon>
        <taxon>Pseudomonadota</taxon>
        <taxon>Alphaproteobacteria</taxon>
        <taxon>Rhodobacterales</taxon>
        <taxon>Paracoccaceae</taxon>
        <taxon>Pelagovum</taxon>
    </lineage>
</organism>
<gene>
    <name evidence="1" type="ORF">FHY64_14480</name>
</gene>
<dbReference type="Proteomes" id="UP000314011">
    <property type="component" value="Unassembled WGS sequence"/>
</dbReference>
<dbReference type="Pfam" id="PF00300">
    <property type="entry name" value="His_Phos_1"/>
    <property type="match status" value="1"/>
</dbReference>